<accession>A0ABM1EJQ3</accession>
<sequence>MRIISLYAPHIYIYIIILYHYLRRQHHLLRRQHQLLRRQYHLLRRQHQLLRRQHHLLRRQHQLLRRQHQLLRRQHQLLRRQHHLLLKLAQKDTQWGTLDTALFASKTSNSRRAWLRIELGGYNRRQSLPSQSSKLESPEHSKRRWQESKQNGLHGCLSISNTSGQDSTRRFNADQDIQVLMDFIGSQPTATQMFVVRESSRESPALESTLKGSSLSHYGLTRSVVLHVYWLSDTEARDLQQSEEQPDLPTANSSPPTSTQEESTADDSDDEPLVVDDSSLERPTSPLAQLVQECNARLSGRAGYMHQWRDAAIRQHA</sequence>
<feature type="compositionally biased region" description="Polar residues" evidence="2">
    <location>
        <begin position="125"/>
        <end position="135"/>
    </location>
</feature>
<keyword evidence="3" id="KW-0472">Membrane</keyword>
<feature type="coiled-coil region" evidence="1">
    <location>
        <begin position="33"/>
        <end position="81"/>
    </location>
</feature>
<reference evidence="5" key="1">
    <citation type="submission" date="2025-08" db="UniProtKB">
        <authorList>
            <consortium name="RefSeq"/>
        </authorList>
    </citation>
    <scope>IDENTIFICATION</scope>
</reference>
<evidence type="ECO:0000313" key="4">
    <source>
        <dbReference type="Proteomes" id="UP000695022"/>
    </source>
</evidence>
<evidence type="ECO:0000256" key="3">
    <source>
        <dbReference type="SAM" id="Phobius"/>
    </source>
</evidence>
<dbReference type="RefSeq" id="XP_014672424.1">
    <property type="nucleotide sequence ID" value="XM_014816938.1"/>
</dbReference>
<keyword evidence="1" id="KW-0175">Coiled coil</keyword>
<keyword evidence="3" id="KW-1133">Transmembrane helix</keyword>
<dbReference type="GeneID" id="106812928"/>
<feature type="region of interest" description="Disordered" evidence="2">
    <location>
        <begin position="125"/>
        <end position="169"/>
    </location>
</feature>
<dbReference type="Proteomes" id="UP000695022">
    <property type="component" value="Unplaced"/>
</dbReference>
<feature type="transmembrane region" description="Helical" evidence="3">
    <location>
        <begin position="6"/>
        <end position="22"/>
    </location>
</feature>
<feature type="compositionally biased region" description="Basic and acidic residues" evidence="2">
    <location>
        <begin position="136"/>
        <end position="147"/>
    </location>
</feature>
<feature type="compositionally biased region" description="Acidic residues" evidence="2">
    <location>
        <begin position="263"/>
        <end position="274"/>
    </location>
</feature>
<gene>
    <name evidence="5" type="primary">LOC106812928</name>
</gene>
<feature type="region of interest" description="Disordered" evidence="2">
    <location>
        <begin position="238"/>
        <end position="287"/>
    </location>
</feature>
<keyword evidence="3" id="KW-0812">Transmembrane</keyword>
<feature type="compositionally biased region" description="Low complexity" evidence="2">
    <location>
        <begin position="253"/>
        <end position="262"/>
    </location>
</feature>
<evidence type="ECO:0000313" key="5">
    <source>
        <dbReference type="RefSeq" id="XP_014672424.1"/>
    </source>
</evidence>
<protein>
    <submittedName>
        <fullName evidence="5">Uncharacterized protein LOC106812928</fullName>
    </submittedName>
</protein>
<proteinExistence type="predicted"/>
<organism evidence="4 5">
    <name type="scientific">Priapulus caudatus</name>
    <name type="common">Priapulid worm</name>
    <dbReference type="NCBI Taxonomy" id="37621"/>
    <lineage>
        <taxon>Eukaryota</taxon>
        <taxon>Metazoa</taxon>
        <taxon>Ecdysozoa</taxon>
        <taxon>Scalidophora</taxon>
        <taxon>Priapulida</taxon>
        <taxon>Priapulimorpha</taxon>
        <taxon>Priapulimorphida</taxon>
        <taxon>Priapulidae</taxon>
        <taxon>Priapulus</taxon>
    </lineage>
</organism>
<name>A0ABM1EJQ3_PRICU</name>
<keyword evidence="4" id="KW-1185">Reference proteome</keyword>
<evidence type="ECO:0000256" key="1">
    <source>
        <dbReference type="SAM" id="Coils"/>
    </source>
</evidence>
<evidence type="ECO:0000256" key="2">
    <source>
        <dbReference type="SAM" id="MobiDB-lite"/>
    </source>
</evidence>